<dbReference type="RefSeq" id="WP_218153515.1">
    <property type="nucleotide sequence ID" value="NZ_FORP01000013.1"/>
</dbReference>
<feature type="domain" description="IclR-ED" evidence="6">
    <location>
        <begin position="82"/>
        <end position="264"/>
    </location>
</feature>
<evidence type="ECO:0000256" key="2">
    <source>
        <dbReference type="ARBA" id="ARBA00023125"/>
    </source>
</evidence>
<evidence type="ECO:0000256" key="3">
    <source>
        <dbReference type="ARBA" id="ARBA00023163"/>
    </source>
</evidence>
<sequence length="264" mass="28777">MSSDTRPANDRTRPSPPSEGMAGLAKGLAVIEAFGAERTQMTVTEAARAVSLSPAAARRCLLTLTELGYLVQEDRYFRPTPRMMRLGEAYLEGATLPTLARPFVEAGRDELGESMSLAVYDEGTALFVARAEVHRIVSTGVRLGARLPAYASATGRVLLAGLPEEERERYLRTCEPRRTTPHSVTTIPEIRDRIEAAAAEGFAVTDEELELGMRSMAVPVVDSAGRVHAAMSTSVFVARVTMEEMRRRYLPVLRAQASALGRLL</sequence>
<dbReference type="SUPFAM" id="SSF55781">
    <property type="entry name" value="GAF domain-like"/>
    <property type="match status" value="1"/>
</dbReference>
<dbReference type="NCBIfam" id="TIGR02431">
    <property type="entry name" value="pcaR_pcaU"/>
    <property type="match status" value="1"/>
</dbReference>
<dbReference type="STRING" id="115433.SAMN05421835_11327"/>
<feature type="region of interest" description="Disordered" evidence="4">
    <location>
        <begin position="1"/>
        <end position="22"/>
    </location>
</feature>
<keyword evidence="2" id="KW-0238">DNA-binding</keyword>
<evidence type="ECO:0000259" key="6">
    <source>
        <dbReference type="PROSITE" id="PS51078"/>
    </source>
</evidence>
<keyword evidence="3" id="KW-0804">Transcription</keyword>
<dbReference type="GO" id="GO:0045892">
    <property type="term" value="P:negative regulation of DNA-templated transcription"/>
    <property type="evidence" value="ECO:0007669"/>
    <property type="project" value="TreeGrafter"/>
</dbReference>
<dbReference type="SUPFAM" id="SSF46785">
    <property type="entry name" value="Winged helix' DNA-binding domain"/>
    <property type="match status" value="1"/>
</dbReference>
<dbReference type="Proteomes" id="UP000199025">
    <property type="component" value="Unassembled WGS sequence"/>
</dbReference>
<gene>
    <name evidence="7" type="ORF">SAMN05421835_11327</name>
</gene>
<dbReference type="GO" id="GO:0045893">
    <property type="term" value="P:positive regulation of DNA-templated transcription"/>
    <property type="evidence" value="ECO:0007669"/>
    <property type="project" value="InterPro"/>
</dbReference>
<dbReference type="EMBL" id="FORP01000013">
    <property type="protein sequence ID" value="SFK06903.1"/>
    <property type="molecule type" value="Genomic_DNA"/>
</dbReference>
<dbReference type="InterPro" id="IPR050707">
    <property type="entry name" value="HTH_MetabolicPath_Reg"/>
</dbReference>
<dbReference type="Gene3D" id="1.10.10.10">
    <property type="entry name" value="Winged helix-like DNA-binding domain superfamily/Winged helix DNA-binding domain"/>
    <property type="match status" value="1"/>
</dbReference>
<dbReference type="PANTHER" id="PTHR30136">
    <property type="entry name" value="HELIX-TURN-HELIX TRANSCRIPTIONAL REGULATOR, ICLR FAMILY"/>
    <property type="match status" value="1"/>
</dbReference>
<keyword evidence="1" id="KW-0805">Transcription regulation</keyword>
<evidence type="ECO:0000259" key="5">
    <source>
        <dbReference type="PROSITE" id="PS51077"/>
    </source>
</evidence>
<dbReference type="Pfam" id="PF01614">
    <property type="entry name" value="IclR_C"/>
    <property type="match status" value="1"/>
</dbReference>
<dbReference type="InterPro" id="IPR036388">
    <property type="entry name" value="WH-like_DNA-bd_sf"/>
</dbReference>
<dbReference type="SMART" id="SM00346">
    <property type="entry name" value="HTH_ICLR"/>
    <property type="match status" value="1"/>
</dbReference>
<dbReference type="GO" id="GO:0003677">
    <property type="term" value="F:DNA binding"/>
    <property type="evidence" value="ECO:0007669"/>
    <property type="project" value="UniProtKB-KW"/>
</dbReference>
<keyword evidence="8" id="KW-1185">Reference proteome</keyword>
<dbReference type="InterPro" id="IPR012794">
    <property type="entry name" value="PcaR_PcaU"/>
</dbReference>
<evidence type="ECO:0000313" key="8">
    <source>
        <dbReference type="Proteomes" id="UP000199025"/>
    </source>
</evidence>
<dbReference type="Gene3D" id="3.30.450.40">
    <property type="match status" value="1"/>
</dbReference>
<protein>
    <submittedName>
        <fullName evidence="7">IclR family transcriptional regulator, pca regulon regulatory protein</fullName>
    </submittedName>
</protein>
<dbReference type="PROSITE" id="PS51077">
    <property type="entry name" value="HTH_ICLR"/>
    <property type="match status" value="1"/>
</dbReference>
<reference evidence="7 8" key="1">
    <citation type="submission" date="2016-10" db="EMBL/GenBank/DDBJ databases">
        <authorList>
            <person name="de Groot N.N."/>
        </authorList>
    </citation>
    <scope>NUCLEOTIDE SEQUENCE [LARGE SCALE GENOMIC DNA]</scope>
    <source>
        <strain evidence="7 8">DSM 44468</strain>
    </source>
</reference>
<dbReference type="GO" id="GO:0046278">
    <property type="term" value="P:3,4-dihydroxybenzoate metabolic process"/>
    <property type="evidence" value="ECO:0007669"/>
    <property type="project" value="InterPro"/>
</dbReference>
<evidence type="ECO:0000313" key="7">
    <source>
        <dbReference type="EMBL" id="SFK06903.1"/>
    </source>
</evidence>
<dbReference type="AlphaFoldDB" id="A0A1I3WIB2"/>
<feature type="domain" description="HTH iclR-type" evidence="5">
    <location>
        <begin position="21"/>
        <end position="88"/>
    </location>
</feature>
<dbReference type="PROSITE" id="PS51078">
    <property type="entry name" value="ICLR_ED"/>
    <property type="match status" value="1"/>
</dbReference>
<organism evidence="7 8">
    <name type="scientific">Amycolatopsis sacchari</name>
    <dbReference type="NCBI Taxonomy" id="115433"/>
    <lineage>
        <taxon>Bacteria</taxon>
        <taxon>Bacillati</taxon>
        <taxon>Actinomycetota</taxon>
        <taxon>Actinomycetes</taxon>
        <taxon>Pseudonocardiales</taxon>
        <taxon>Pseudonocardiaceae</taxon>
        <taxon>Amycolatopsis</taxon>
    </lineage>
</organism>
<accession>A0A1I3WIB2</accession>
<dbReference type="Pfam" id="PF09339">
    <property type="entry name" value="HTH_IclR"/>
    <property type="match status" value="1"/>
</dbReference>
<dbReference type="GO" id="GO:0003700">
    <property type="term" value="F:DNA-binding transcription factor activity"/>
    <property type="evidence" value="ECO:0007669"/>
    <property type="project" value="TreeGrafter"/>
</dbReference>
<evidence type="ECO:0000256" key="1">
    <source>
        <dbReference type="ARBA" id="ARBA00023015"/>
    </source>
</evidence>
<evidence type="ECO:0000256" key="4">
    <source>
        <dbReference type="SAM" id="MobiDB-lite"/>
    </source>
</evidence>
<dbReference type="PANTHER" id="PTHR30136:SF34">
    <property type="entry name" value="TRANSCRIPTIONAL REGULATOR"/>
    <property type="match status" value="1"/>
</dbReference>
<dbReference type="InterPro" id="IPR029016">
    <property type="entry name" value="GAF-like_dom_sf"/>
</dbReference>
<name>A0A1I3WIB2_9PSEU</name>
<proteinExistence type="predicted"/>
<dbReference type="InterPro" id="IPR005471">
    <property type="entry name" value="Tscrpt_reg_IclR_N"/>
</dbReference>
<dbReference type="InterPro" id="IPR014757">
    <property type="entry name" value="Tscrpt_reg_IclR_C"/>
</dbReference>
<dbReference type="InterPro" id="IPR036390">
    <property type="entry name" value="WH_DNA-bd_sf"/>
</dbReference>